<dbReference type="Proteomes" id="UP001489004">
    <property type="component" value="Unassembled WGS sequence"/>
</dbReference>
<accession>A0AAW1P8F7</accession>
<reference evidence="1 2" key="1">
    <citation type="journal article" date="2024" name="Nat. Commun.">
        <title>Phylogenomics reveals the evolutionary origins of lichenization in chlorophyte algae.</title>
        <authorList>
            <person name="Puginier C."/>
            <person name="Libourel C."/>
            <person name="Otte J."/>
            <person name="Skaloud P."/>
            <person name="Haon M."/>
            <person name="Grisel S."/>
            <person name="Petersen M."/>
            <person name="Berrin J.G."/>
            <person name="Delaux P.M."/>
            <person name="Dal Grande F."/>
            <person name="Keller J."/>
        </authorList>
    </citation>
    <scope>NUCLEOTIDE SEQUENCE [LARGE SCALE GENOMIC DNA]</scope>
    <source>
        <strain evidence="1 2">SAG 2043</strain>
    </source>
</reference>
<evidence type="ECO:0000313" key="2">
    <source>
        <dbReference type="Proteomes" id="UP001489004"/>
    </source>
</evidence>
<evidence type="ECO:0000313" key="1">
    <source>
        <dbReference type="EMBL" id="KAK9804308.1"/>
    </source>
</evidence>
<sequence length="99" mass="10470">METLDVEAPQALVPIETGVFVAQPDGHMDIAVKAHDIHPLPKVTACEQPHLVAGSSVYTQPAQEPGRPSAMQPLRIPYAVGGPLGCYVTTDEQPGMVVT</sequence>
<organism evidence="1 2">
    <name type="scientific">[Myrmecia] bisecta</name>
    <dbReference type="NCBI Taxonomy" id="41462"/>
    <lineage>
        <taxon>Eukaryota</taxon>
        <taxon>Viridiplantae</taxon>
        <taxon>Chlorophyta</taxon>
        <taxon>core chlorophytes</taxon>
        <taxon>Trebouxiophyceae</taxon>
        <taxon>Trebouxiales</taxon>
        <taxon>Trebouxiaceae</taxon>
        <taxon>Myrmecia</taxon>
    </lineage>
</organism>
<dbReference type="AlphaFoldDB" id="A0AAW1P8F7"/>
<protein>
    <submittedName>
        <fullName evidence="1">Uncharacterized protein</fullName>
    </submittedName>
</protein>
<proteinExistence type="predicted"/>
<dbReference type="EMBL" id="JALJOR010000018">
    <property type="protein sequence ID" value="KAK9804308.1"/>
    <property type="molecule type" value="Genomic_DNA"/>
</dbReference>
<comment type="caution">
    <text evidence="1">The sequence shown here is derived from an EMBL/GenBank/DDBJ whole genome shotgun (WGS) entry which is preliminary data.</text>
</comment>
<gene>
    <name evidence="1" type="ORF">WJX72_006197</name>
</gene>
<keyword evidence="2" id="KW-1185">Reference proteome</keyword>
<name>A0AAW1P8F7_9CHLO</name>